<dbReference type="HOGENOM" id="CLU_1147885_0_0_1"/>
<dbReference type="AlphaFoldDB" id="E4UWE2"/>
<evidence type="ECO:0000313" key="2">
    <source>
        <dbReference type="Proteomes" id="UP000002669"/>
    </source>
</evidence>
<accession>E4UWE2</accession>
<dbReference type="Proteomes" id="UP000002669">
    <property type="component" value="Unassembled WGS sequence"/>
</dbReference>
<dbReference type="RefSeq" id="XP_003172948.1">
    <property type="nucleotide sequence ID" value="XM_003172900.1"/>
</dbReference>
<dbReference type="InParanoid" id="E4UWE2"/>
<dbReference type="OMA" id="HPSCHIC"/>
<dbReference type="eggNOG" id="ENOG502T637">
    <property type="taxonomic scope" value="Eukaryota"/>
</dbReference>
<name>E4UWE2_ARTGP</name>
<reference evidence="2" key="1">
    <citation type="journal article" date="2012" name="MBio">
        <title>Comparative genome analysis of Trichophyton rubrum and related dermatophytes reveals candidate genes involved in infection.</title>
        <authorList>
            <person name="Martinez D.A."/>
            <person name="Oliver B.G."/>
            <person name="Graeser Y."/>
            <person name="Goldberg J.M."/>
            <person name="Li W."/>
            <person name="Martinez-Rossi N.M."/>
            <person name="Monod M."/>
            <person name="Shelest E."/>
            <person name="Barton R.C."/>
            <person name="Birch E."/>
            <person name="Brakhage A.A."/>
            <person name="Chen Z."/>
            <person name="Gurr S.J."/>
            <person name="Heiman D."/>
            <person name="Heitman J."/>
            <person name="Kosti I."/>
            <person name="Rossi A."/>
            <person name="Saif S."/>
            <person name="Samalova M."/>
            <person name="Saunders C.W."/>
            <person name="Shea T."/>
            <person name="Summerbell R.C."/>
            <person name="Xu J."/>
            <person name="Young S."/>
            <person name="Zeng Q."/>
            <person name="Birren B.W."/>
            <person name="Cuomo C.A."/>
            <person name="White T.C."/>
        </authorList>
    </citation>
    <scope>NUCLEOTIDE SEQUENCE [LARGE SCALE GENOMIC DNA]</scope>
    <source>
        <strain evidence="2">ATCC MYA-4604 / CBS 118893</strain>
    </source>
</reference>
<proteinExistence type="predicted"/>
<organism evidence="2">
    <name type="scientific">Arthroderma gypseum (strain ATCC MYA-4604 / CBS 118893)</name>
    <name type="common">Microsporum gypseum</name>
    <dbReference type="NCBI Taxonomy" id="535722"/>
    <lineage>
        <taxon>Eukaryota</taxon>
        <taxon>Fungi</taxon>
        <taxon>Dikarya</taxon>
        <taxon>Ascomycota</taxon>
        <taxon>Pezizomycotina</taxon>
        <taxon>Eurotiomycetes</taxon>
        <taxon>Eurotiomycetidae</taxon>
        <taxon>Onygenales</taxon>
        <taxon>Arthrodermataceae</taxon>
        <taxon>Nannizzia</taxon>
    </lineage>
</organism>
<keyword evidence="2" id="KW-1185">Reference proteome</keyword>
<dbReference type="GeneID" id="10028224"/>
<evidence type="ECO:0000313" key="1">
    <source>
        <dbReference type="EMBL" id="EFR02537.1"/>
    </source>
</evidence>
<dbReference type="OrthoDB" id="4540807at2759"/>
<sequence length="300" mass="33288">MQRQSTTTRPKATSVTLNRLSTFQSTAAPRTTTAVHPSCHICGLIRSNSARNVNAQRSPHHAAGRMLRARHTSSGIYHRRSTPSITATRGCSLFVVTSLGTGISSVRLGEGGMLVDVEWRVEGDVIEDDNAADRREWFDMASTGSSESKEGLKGAFRLRRPETRALRLRVRGGWRGGKEGILRVDASLNSRHRSRYPSCLKWRSIILCNRELDGYWEYRGSFLCCFSRRGVALVFVSPQSPISLEASRIGLDRAEEVEVVSTAVPLGRGDCVLKCCREYTMSDILPAKHSLISVPQNRRA</sequence>
<dbReference type="VEuPathDB" id="FungiDB:MGYG_05533"/>
<dbReference type="EMBL" id="DS989825">
    <property type="protein sequence ID" value="EFR02537.1"/>
    <property type="molecule type" value="Genomic_DNA"/>
</dbReference>
<gene>
    <name evidence="1" type="ORF">MGYG_05533</name>
</gene>
<protein>
    <submittedName>
        <fullName evidence="1">Uncharacterized protein</fullName>
    </submittedName>
</protein>